<feature type="non-terminal residue" evidence="1">
    <location>
        <position position="72"/>
    </location>
</feature>
<name>A0A0B7B8Q5_9EUPU</name>
<sequence length="72" mass="8202">MTPLTGFCENSCFPYHQHPFCSDEPYSSFIGTCNLDSHQVKDQKACSPSTHTYSVLTERCFSSRLTTAFFEH</sequence>
<proteinExistence type="predicted"/>
<accession>A0A0B7B8Q5</accession>
<evidence type="ECO:0000313" key="1">
    <source>
        <dbReference type="EMBL" id="CEK89719.1"/>
    </source>
</evidence>
<gene>
    <name evidence="1" type="primary">ORF172536</name>
</gene>
<dbReference type="AlphaFoldDB" id="A0A0B7B8Q5"/>
<reference evidence="1" key="1">
    <citation type="submission" date="2014-12" db="EMBL/GenBank/DDBJ databases">
        <title>Insight into the proteome of Arion vulgaris.</title>
        <authorList>
            <person name="Aradska J."/>
            <person name="Bulat T."/>
            <person name="Smidak R."/>
            <person name="Sarate P."/>
            <person name="Gangsoo J."/>
            <person name="Sialana F."/>
            <person name="Bilban M."/>
            <person name="Lubec G."/>
        </authorList>
    </citation>
    <scope>NUCLEOTIDE SEQUENCE</scope>
    <source>
        <tissue evidence="1">Skin</tissue>
    </source>
</reference>
<protein>
    <submittedName>
        <fullName evidence="1">Uncharacterized protein</fullName>
    </submittedName>
</protein>
<organism evidence="1">
    <name type="scientific">Arion vulgaris</name>
    <dbReference type="NCBI Taxonomy" id="1028688"/>
    <lineage>
        <taxon>Eukaryota</taxon>
        <taxon>Metazoa</taxon>
        <taxon>Spiralia</taxon>
        <taxon>Lophotrochozoa</taxon>
        <taxon>Mollusca</taxon>
        <taxon>Gastropoda</taxon>
        <taxon>Heterobranchia</taxon>
        <taxon>Euthyneura</taxon>
        <taxon>Panpulmonata</taxon>
        <taxon>Eupulmonata</taxon>
        <taxon>Stylommatophora</taxon>
        <taxon>Helicina</taxon>
        <taxon>Arionoidea</taxon>
        <taxon>Arionidae</taxon>
        <taxon>Arion</taxon>
    </lineage>
</organism>
<dbReference type="EMBL" id="HACG01042854">
    <property type="protein sequence ID" value="CEK89719.1"/>
    <property type="molecule type" value="Transcribed_RNA"/>
</dbReference>